<protein>
    <recommendedName>
        <fullName evidence="2">Novel STAND NTPase 3 domain-containing protein</fullName>
    </recommendedName>
</protein>
<dbReference type="SUPFAM" id="SSF48403">
    <property type="entry name" value="Ankyrin repeat"/>
    <property type="match status" value="2"/>
</dbReference>
<feature type="repeat" description="ANK" evidence="1">
    <location>
        <begin position="903"/>
        <end position="935"/>
    </location>
</feature>
<dbReference type="PROSITE" id="PS50297">
    <property type="entry name" value="ANK_REP_REGION"/>
    <property type="match status" value="15"/>
</dbReference>
<dbReference type="SMART" id="SM00248">
    <property type="entry name" value="ANK"/>
    <property type="match status" value="21"/>
</dbReference>
<feature type="domain" description="Novel STAND NTPase 3" evidence="2">
    <location>
        <begin position="422"/>
        <end position="576"/>
    </location>
</feature>
<evidence type="ECO:0000256" key="1">
    <source>
        <dbReference type="PROSITE-ProRule" id="PRU00023"/>
    </source>
</evidence>
<accession>A0A6J8C9C5</accession>
<feature type="repeat" description="ANK" evidence="1">
    <location>
        <begin position="1233"/>
        <end position="1261"/>
    </location>
</feature>
<dbReference type="Pfam" id="PF00023">
    <property type="entry name" value="Ank"/>
    <property type="match status" value="1"/>
</dbReference>
<feature type="repeat" description="ANK" evidence="1">
    <location>
        <begin position="1035"/>
        <end position="1067"/>
    </location>
</feature>
<feature type="repeat" description="ANK" evidence="1">
    <location>
        <begin position="1499"/>
        <end position="1531"/>
    </location>
</feature>
<feature type="repeat" description="ANK" evidence="1">
    <location>
        <begin position="1134"/>
        <end position="1166"/>
    </location>
</feature>
<dbReference type="SUPFAM" id="SSF140860">
    <property type="entry name" value="Pseudo ankyrin repeat-like"/>
    <property type="match status" value="1"/>
</dbReference>
<feature type="repeat" description="ANK" evidence="1">
    <location>
        <begin position="1397"/>
        <end position="1418"/>
    </location>
</feature>
<feature type="repeat" description="ANK" evidence="1">
    <location>
        <begin position="936"/>
        <end position="964"/>
    </location>
</feature>
<feature type="repeat" description="ANK" evidence="1">
    <location>
        <begin position="870"/>
        <end position="902"/>
    </location>
</feature>
<feature type="repeat" description="ANK" evidence="1">
    <location>
        <begin position="1433"/>
        <end position="1465"/>
    </location>
</feature>
<name>A0A6J8C9C5_MYTCO</name>
<feature type="repeat" description="ANK" evidence="1">
    <location>
        <begin position="1167"/>
        <end position="1199"/>
    </location>
</feature>
<gene>
    <name evidence="3" type="ORF">MCOR_26409</name>
</gene>
<dbReference type="PROSITE" id="PS50088">
    <property type="entry name" value="ANK_REPEAT"/>
    <property type="match status" value="16"/>
</dbReference>
<dbReference type="PANTHER" id="PTHR24133">
    <property type="entry name" value="ANKYRIN DOMAIN-CONTAINING"/>
    <property type="match status" value="1"/>
</dbReference>
<dbReference type="Pfam" id="PF20720">
    <property type="entry name" value="nSTAND3"/>
    <property type="match status" value="1"/>
</dbReference>
<dbReference type="PRINTS" id="PR01415">
    <property type="entry name" value="ANKYRIN"/>
</dbReference>
<organism evidence="3 4">
    <name type="scientific">Mytilus coruscus</name>
    <name type="common">Sea mussel</name>
    <dbReference type="NCBI Taxonomy" id="42192"/>
    <lineage>
        <taxon>Eukaryota</taxon>
        <taxon>Metazoa</taxon>
        <taxon>Spiralia</taxon>
        <taxon>Lophotrochozoa</taxon>
        <taxon>Mollusca</taxon>
        <taxon>Bivalvia</taxon>
        <taxon>Autobranchia</taxon>
        <taxon>Pteriomorphia</taxon>
        <taxon>Mytilida</taxon>
        <taxon>Mytiloidea</taxon>
        <taxon>Mytilidae</taxon>
        <taxon>Mytilinae</taxon>
        <taxon>Mytilus</taxon>
    </lineage>
</organism>
<dbReference type="OrthoDB" id="20872at2759"/>
<dbReference type="InterPro" id="IPR049050">
    <property type="entry name" value="nSTAND3"/>
</dbReference>
<dbReference type="PANTHER" id="PTHR24133:SF40">
    <property type="entry name" value="ANKYRIN REPEAT DOMAIN 44"/>
    <property type="match status" value="1"/>
</dbReference>
<feature type="repeat" description="ANK" evidence="1">
    <location>
        <begin position="969"/>
        <end position="1001"/>
    </location>
</feature>
<dbReference type="Gene3D" id="1.25.40.20">
    <property type="entry name" value="Ankyrin repeat-containing domain"/>
    <property type="match status" value="6"/>
</dbReference>
<feature type="repeat" description="ANK" evidence="1">
    <location>
        <begin position="1364"/>
        <end position="1396"/>
    </location>
</feature>
<feature type="repeat" description="ANK" evidence="1">
    <location>
        <begin position="1101"/>
        <end position="1133"/>
    </location>
</feature>
<evidence type="ECO:0000313" key="4">
    <source>
        <dbReference type="Proteomes" id="UP000507470"/>
    </source>
</evidence>
<dbReference type="Gene3D" id="3.40.50.300">
    <property type="entry name" value="P-loop containing nucleotide triphosphate hydrolases"/>
    <property type="match status" value="1"/>
</dbReference>
<sequence>MLQDIIAHAQMPPKALYDRIVQTKDFNKKLSPEEWQIVNKLANPDKGFKVLDVSLAYRIVKHFRNAFVTKPTRNWGSNPTSTEVEIGDDVERIRRARNRYLHGLSINITEKIMSDFFTEFAEVAKRIDQYLNKTLEFSFEKKIENLRTCSIDEKKTRETLEATSVVENQEGTTFLVHQQNKKVTVYRKKGLTEYIRQQISLADDADKSPFVLIFPEIQDEDAEEKAKLLNDFKDEINKGQLKFVFDRATEGSLLLYVEVTKSLLEQESSFLIEISTFMDRISELIDFGPDETIHVIITQPNDELCDIETDSDTENDMSEEEEHIDQHELAVYFRLKKETLASEETFQEGMNEFIETIVTIANGKHLTEKQKIDAIVAPGIESETFTEPIHDLNLSQSTYDVDPILDFNESITKQWRKKLDKFVLTKATTVILEAVKRNKSVILTGNPGCGKSSIAYYIAFYLEKNEGYHVVSLKDPADIPKKQVVHSKQLYLFDDVVGHYRVQEQYILSWDREESAFNAMLLHNSNVKVIMTCRSNIYDEGIFVGMELYLNNFNLHSKELSPTVQEKIQILQSYLQCPAVNVLLDTEMPYHHSFPLLCSIYRMDLGTDFFQTPVKLFEQILNTMRSQKGCEFLFLALLSIFETDIKNTNLNLYEHILTDLSRDLNLSPTCKGVELLRCSSQMELFIIKTVDGVRIRHTFLRDIVCHYIGKVCTRSILNHSTSSFISERIVFQSIGNYGTGYNIKIKSEFEDIYFQRLVKDISKGFNWQVLGNVQTKHPAYRKRFIEYLNSLDASEIQFSFCSDGTSALHVAAYLGYLEFCEFILKVDPVQLFQVDKGALTPLHLASIRGHSEVIQLFAEHKADLNIQGIHKRTSLHFSCLNGHYECANVLLNFNASMKLVDKFTNTPLLSSCMKNNIDIISLLLQRGASANTVDGNGVAPMHIACQNGQIRTIYLLLNHKADIHQTLLNGKTSFHIASEYGKVEVVNILLKSGAKINKTDMKGNTSLHLAVLEGHESIAELLLTSGASLRMENNEGNTPLHTACFKNNLNLADLLISHGANVNTQNKKGVTPLIISCGKNFVELTQLLIQKCADVNKAMENGFTPLHLACKSKCNDIVEFLLRNDANLNQTDNNKLTALHIACDVGHYKSADILLQKGSTVNLKTRDGITPLHFACYRGHRNIAELLLKHNAKINVSMASGLTALDIACSFERLDICGILLKNNAAVNEGDMTTFTPLYVSCKKGYLDIVELLINNNADLNCGIKTKFTPFFPIFHNKDKTVITTLKRSCMYWMILFPFLLIDEPNDSISISLCGLSFCLFVDSVFLPDNYIYSPLYIACKENKLNVMKSLLDRIPVVQCQWHDGTTPLHVACEFNHGKAVELLLTYNLPLNNQDKDGKTPLHICATYGNSILSELLLTNIKENEDLNKIDSQGLTSLHTAVLRGHVETVETLLNYAVDVNKTSNNGNTVLHIAIRMGRIGIIKLLLNKSPDLYVMNRDGYSPFHEACDLGNANVVSLLIAHDSTLIRRADHFGNMPLTIAKNRGHQELVDLFLTQQSLNNGIVEDHKLTVVSPACLTRQDESKLFESESIAEYMPVGIFSSADQLTIKYCIKHIVEDCDALEESKTQRKNKPLTLYLKTIFSNLIKFAQLCYARTISLSQQMSE</sequence>
<feature type="repeat" description="ANK" evidence="1">
    <location>
        <begin position="837"/>
        <end position="869"/>
    </location>
</feature>
<dbReference type="InterPro" id="IPR052391">
    <property type="entry name" value="E3_Ligase-Neurotoxin"/>
</dbReference>
<feature type="repeat" description="ANK" evidence="1">
    <location>
        <begin position="1466"/>
        <end position="1498"/>
    </location>
</feature>
<keyword evidence="1" id="KW-0040">ANK repeat</keyword>
<keyword evidence="4" id="KW-1185">Reference proteome</keyword>
<feature type="repeat" description="ANK" evidence="1">
    <location>
        <begin position="1002"/>
        <end position="1034"/>
    </location>
</feature>
<dbReference type="InterPro" id="IPR002110">
    <property type="entry name" value="Ankyrin_rpt"/>
</dbReference>
<dbReference type="SUPFAM" id="SSF52540">
    <property type="entry name" value="P-loop containing nucleoside triphosphate hydrolases"/>
    <property type="match status" value="1"/>
</dbReference>
<reference evidence="3 4" key="1">
    <citation type="submission" date="2020-06" db="EMBL/GenBank/DDBJ databases">
        <authorList>
            <person name="Li R."/>
            <person name="Bekaert M."/>
        </authorList>
    </citation>
    <scope>NUCLEOTIDE SEQUENCE [LARGE SCALE GENOMIC DNA]</scope>
    <source>
        <strain evidence="4">wild</strain>
    </source>
</reference>
<evidence type="ECO:0000259" key="2">
    <source>
        <dbReference type="Pfam" id="PF20720"/>
    </source>
</evidence>
<dbReference type="Pfam" id="PF12796">
    <property type="entry name" value="Ank_2"/>
    <property type="match status" value="6"/>
</dbReference>
<evidence type="ECO:0000313" key="3">
    <source>
        <dbReference type="EMBL" id="CAC5391397.1"/>
    </source>
</evidence>
<proteinExistence type="predicted"/>
<dbReference type="Proteomes" id="UP000507470">
    <property type="component" value="Unassembled WGS sequence"/>
</dbReference>
<dbReference type="InterPro" id="IPR036770">
    <property type="entry name" value="Ankyrin_rpt-contain_sf"/>
</dbReference>
<dbReference type="InterPro" id="IPR027417">
    <property type="entry name" value="P-loop_NTPase"/>
</dbReference>
<dbReference type="EMBL" id="CACVKT020004746">
    <property type="protein sequence ID" value="CAC5391397.1"/>
    <property type="molecule type" value="Genomic_DNA"/>
</dbReference>